<keyword evidence="1" id="KW-0175">Coiled coil</keyword>
<reference evidence="2" key="1">
    <citation type="journal article" date="2014" name="Int. J. Syst. Evol. Microbiol.">
        <title>Complete genome sequence of Corynebacterium casei LMG S-19264T (=DSM 44701T), isolated from a smear-ripened cheese.</title>
        <authorList>
            <consortium name="US DOE Joint Genome Institute (JGI-PGF)"/>
            <person name="Walter F."/>
            <person name="Albersmeier A."/>
            <person name="Kalinowski J."/>
            <person name="Ruckert C."/>
        </authorList>
    </citation>
    <scope>NUCLEOTIDE SEQUENCE</scope>
    <source>
        <strain evidence="2">CGMCC 4.7138</strain>
    </source>
</reference>
<evidence type="ECO:0000313" key="3">
    <source>
        <dbReference type="Proteomes" id="UP000653480"/>
    </source>
</evidence>
<name>A0A8H9LH02_9ACTN</name>
<proteinExistence type="predicted"/>
<evidence type="ECO:0000256" key="1">
    <source>
        <dbReference type="SAM" id="Coils"/>
    </source>
</evidence>
<protein>
    <submittedName>
        <fullName evidence="2">Uncharacterized protein</fullName>
    </submittedName>
</protein>
<reference evidence="2" key="2">
    <citation type="submission" date="2020-09" db="EMBL/GenBank/DDBJ databases">
        <authorList>
            <person name="Sun Q."/>
            <person name="Zhou Y."/>
        </authorList>
    </citation>
    <scope>NUCLEOTIDE SEQUENCE</scope>
    <source>
        <strain evidence="2">CGMCC 4.7138</strain>
    </source>
</reference>
<comment type="caution">
    <text evidence="2">The sequence shown here is derived from an EMBL/GenBank/DDBJ whole genome shotgun (WGS) entry which is preliminary data.</text>
</comment>
<dbReference type="EMBL" id="BMMN01000017">
    <property type="protein sequence ID" value="GGO28919.1"/>
    <property type="molecule type" value="Genomic_DNA"/>
</dbReference>
<organism evidence="2 3">
    <name type="scientific">Microbispora bryophytorum</name>
    <dbReference type="NCBI Taxonomy" id="1460882"/>
    <lineage>
        <taxon>Bacteria</taxon>
        <taxon>Bacillati</taxon>
        <taxon>Actinomycetota</taxon>
        <taxon>Actinomycetes</taxon>
        <taxon>Streptosporangiales</taxon>
        <taxon>Streptosporangiaceae</taxon>
        <taxon>Microbispora</taxon>
    </lineage>
</organism>
<keyword evidence="3" id="KW-1185">Reference proteome</keyword>
<evidence type="ECO:0000313" key="2">
    <source>
        <dbReference type="EMBL" id="GGO28919.1"/>
    </source>
</evidence>
<gene>
    <name evidence="2" type="ORF">GCM10011574_63870</name>
</gene>
<sequence>MGNLTAALPSLGYWRYTEYPCGMTADMTTIKVPKPLRDRISAIADERGRGTTLSQVLADLVRRYESDETRARQAAQQVHDEVKEDRELMERARARAAQHAAYLSERGR</sequence>
<dbReference type="Proteomes" id="UP000653480">
    <property type="component" value="Unassembled WGS sequence"/>
</dbReference>
<feature type="coiled-coil region" evidence="1">
    <location>
        <begin position="57"/>
        <end position="95"/>
    </location>
</feature>
<dbReference type="AlphaFoldDB" id="A0A8H9LH02"/>
<accession>A0A8H9LH02</accession>